<dbReference type="RefSeq" id="XP_010434031.1">
    <property type="nucleotide sequence ID" value="XM_010435729.2"/>
</dbReference>
<organism evidence="3 4">
    <name type="scientific">Camelina sativa</name>
    <name type="common">False flax</name>
    <name type="synonym">Myagrum sativum</name>
    <dbReference type="NCBI Taxonomy" id="90675"/>
    <lineage>
        <taxon>Eukaryota</taxon>
        <taxon>Viridiplantae</taxon>
        <taxon>Streptophyta</taxon>
        <taxon>Embryophyta</taxon>
        <taxon>Tracheophyta</taxon>
        <taxon>Spermatophyta</taxon>
        <taxon>Magnoliopsida</taxon>
        <taxon>eudicotyledons</taxon>
        <taxon>Gunneridae</taxon>
        <taxon>Pentapetalae</taxon>
        <taxon>rosids</taxon>
        <taxon>malvids</taxon>
        <taxon>Brassicales</taxon>
        <taxon>Brassicaceae</taxon>
        <taxon>Camelineae</taxon>
        <taxon>Camelina</taxon>
    </lineage>
</organism>
<proteinExistence type="predicted"/>
<keyword evidence="1" id="KW-0472">Membrane</keyword>
<keyword evidence="3" id="KW-1185">Reference proteome</keyword>
<dbReference type="PANTHER" id="PTHR14969">
    <property type="entry name" value="SPHINGOSINE-1-PHOSPHATE PHOSPHOHYDROLASE"/>
    <property type="match status" value="1"/>
</dbReference>
<dbReference type="InterPro" id="IPR036938">
    <property type="entry name" value="PAP2/HPO_sf"/>
</dbReference>
<name>A0ABM0U0F0_CAMSA</name>
<sequence>MSPAIFVGPILAVDAAVSRAIHTAAKPFLPPFLLLLLEISADFRFSFPVSLSLLLSPPLRSFLVPFLLGLLFDLIFVGLVKLIFRRARPAYNHPSMSAAVSADHYSFPSGHASRVFFVAASVHFFSAVVEAPMVGPTYSFLDGWIRDHNDGVVKGEVVVAVWIWATLTAISRILLGRHYVLDVAAGACLGILEALFALRFLRFDELIFGSVASMFCTMLQSLSLSSERKPLLHFPRIILSLSTDAFALLDIYFCKLSHRSVKVMHMLGMGL</sequence>
<feature type="transmembrane region" description="Helical" evidence="1">
    <location>
        <begin position="180"/>
        <end position="200"/>
    </location>
</feature>
<keyword evidence="1" id="KW-0812">Transmembrane</keyword>
<reference evidence="4" key="2">
    <citation type="submission" date="2025-08" db="UniProtKB">
        <authorList>
            <consortium name="RefSeq"/>
        </authorList>
    </citation>
    <scope>IDENTIFICATION</scope>
    <source>
        <tissue evidence="4">Leaf</tissue>
    </source>
</reference>
<evidence type="ECO:0000313" key="3">
    <source>
        <dbReference type="Proteomes" id="UP000694864"/>
    </source>
</evidence>
<protein>
    <submittedName>
        <fullName evidence="4">Probable lipid phosphate phosphatase beta isoform X1</fullName>
    </submittedName>
</protein>
<dbReference type="SUPFAM" id="SSF48317">
    <property type="entry name" value="Acid phosphatase/Vanadium-dependent haloperoxidase"/>
    <property type="match status" value="1"/>
</dbReference>
<gene>
    <name evidence="4" type="primary">LOC104718061</name>
</gene>
<feature type="transmembrane region" description="Helical" evidence="1">
    <location>
        <begin position="115"/>
        <end position="135"/>
    </location>
</feature>
<dbReference type="Proteomes" id="UP000694864">
    <property type="component" value="Chromosome 10"/>
</dbReference>
<dbReference type="GeneID" id="104718061"/>
<keyword evidence="1" id="KW-1133">Transmembrane helix</keyword>
<feature type="transmembrane region" description="Helical" evidence="1">
    <location>
        <begin position="155"/>
        <end position="175"/>
    </location>
</feature>
<dbReference type="PANTHER" id="PTHR14969:SF13">
    <property type="entry name" value="AT30094P"/>
    <property type="match status" value="1"/>
</dbReference>
<reference evidence="3" key="1">
    <citation type="journal article" date="2014" name="Nat. Commun.">
        <title>The emerging biofuel crop Camelina sativa retains a highly undifferentiated hexaploid genome structure.</title>
        <authorList>
            <person name="Kagale S."/>
            <person name="Koh C."/>
            <person name="Nixon J."/>
            <person name="Bollina V."/>
            <person name="Clarke W.E."/>
            <person name="Tuteja R."/>
            <person name="Spillane C."/>
            <person name="Robinson S.J."/>
            <person name="Links M.G."/>
            <person name="Clarke C."/>
            <person name="Higgins E.E."/>
            <person name="Huebert T."/>
            <person name="Sharpe A.G."/>
            <person name="Parkin I.A."/>
        </authorList>
    </citation>
    <scope>NUCLEOTIDE SEQUENCE [LARGE SCALE GENOMIC DNA]</scope>
    <source>
        <strain evidence="3">cv. DH55</strain>
    </source>
</reference>
<evidence type="ECO:0000259" key="2">
    <source>
        <dbReference type="SMART" id="SM00014"/>
    </source>
</evidence>
<accession>A0ABM0U0F0</accession>
<dbReference type="Pfam" id="PF01569">
    <property type="entry name" value="PAP2"/>
    <property type="match status" value="1"/>
</dbReference>
<dbReference type="SMART" id="SM00014">
    <property type="entry name" value="acidPPc"/>
    <property type="match status" value="1"/>
</dbReference>
<feature type="transmembrane region" description="Helical" evidence="1">
    <location>
        <begin position="62"/>
        <end position="84"/>
    </location>
</feature>
<dbReference type="Gene3D" id="1.20.144.10">
    <property type="entry name" value="Phosphatidic acid phosphatase type 2/haloperoxidase"/>
    <property type="match status" value="1"/>
</dbReference>
<evidence type="ECO:0000313" key="4">
    <source>
        <dbReference type="RefSeq" id="XP_010434031.1"/>
    </source>
</evidence>
<evidence type="ECO:0000256" key="1">
    <source>
        <dbReference type="SAM" id="Phobius"/>
    </source>
</evidence>
<dbReference type="InterPro" id="IPR000326">
    <property type="entry name" value="PAP2/HPO"/>
</dbReference>
<feature type="domain" description="Phosphatidic acid phosphatase type 2/haloperoxidase" evidence="2">
    <location>
        <begin position="63"/>
        <end position="198"/>
    </location>
</feature>